<organism evidence="5 6">
    <name type="scientific">Meloidogyne javanica</name>
    <name type="common">Root-knot nematode worm</name>
    <dbReference type="NCBI Taxonomy" id="6303"/>
    <lineage>
        <taxon>Eukaryota</taxon>
        <taxon>Metazoa</taxon>
        <taxon>Ecdysozoa</taxon>
        <taxon>Nematoda</taxon>
        <taxon>Chromadorea</taxon>
        <taxon>Rhabditida</taxon>
        <taxon>Tylenchina</taxon>
        <taxon>Tylenchomorpha</taxon>
        <taxon>Tylenchoidea</taxon>
        <taxon>Meloidogynidae</taxon>
        <taxon>Meloidogyninae</taxon>
        <taxon>Meloidogyne</taxon>
        <taxon>Meloidogyne incognita group</taxon>
    </lineage>
</organism>
<dbReference type="AlphaFoldDB" id="A0A915LBZ2"/>
<dbReference type="InterPro" id="IPR050863">
    <property type="entry name" value="CenT-Element_Derived"/>
</dbReference>
<dbReference type="PANTHER" id="PTHR19303:SF74">
    <property type="entry name" value="POGO TRANSPOSABLE ELEMENT WITH KRAB DOMAIN"/>
    <property type="match status" value="1"/>
</dbReference>
<dbReference type="WBParaSite" id="scaffold10004_cov189.g14445">
    <property type="protein sequence ID" value="scaffold10004_cov189.g14445"/>
    <property type="gene ID" value="scaffold10004_cov189.g14445"/>
</dbReference>
<protein>
    <submittedName>
        <fullName evidence="6">HTH CENPB-type domain-containing protein</fullName>
    </submittedName>
</protein>
<sequence length="299" mass="34861">MEQEKQLRNTEGKAKHLPGSGRHLTNKEFDDELLEWIFARRNEKQRVSRRAIQVQALKILENKDEENDLKASRGWLEKFLIRHNLRARRHTTVCQKEPSCYVDVLVKFVLYIRRMRKENNYNYIYGSDETSVWLDSSNTKCIDKCGAKEVAVLSTGHDKQRITVMLTARSDGYKCRPFVLLNRRRPDTKVLHKIQLDTAVVPSGCTKFCQPADLSWNCPFKAQIRKFYDDWLLHSERELTAAGNPRPPSMMTYLSWVADAWDSLPEEDIKKSFKHCGITNDINGLEDDQIHCFKTQIPS</sequence>
<dbReference type="PROSITE" id="PS51253">
    <property type="entry name" value="HTH_CENPB"/>
    <property type="match status" value="1"/>
</dbReference>
<dbReference type="PANTHER" id="PTHR19303">
    <property type="entry name" value="TRANSPOSON"/>
    <property type="match status" value="1"/>
</dbReference>
<keyword evidence="2" id="KW-0238">DNA-binding</keyword>
<feature type="domain" description="HTH CENPB-type" evidence="4">
    <location>
        <begin position="17"/>
        <end position="89"/>
    </location>
</feature>
<keyword evidence="5" id="KW-1185">Reference proteome</keyword>
<feature type="compositionally biased region" description="Basic and acidic residues" evidence="3">
    <location>
        <begin position="1"/>
        <end position="14"/>
    </location>
</feature>
<evidence type="ECO:0000259" key="4">
    <source>
        <dbReference type="PROSITE" id="PS51253"/>
    </source>
</evidence>
<dbReference type="GO" id="GO:0005634">
    <property type="term" value="C:nucleus"/>
    <property type="evidence" value="ECO:0007669"/>
    <property type="project" value="UniProtKB-SubCell"/>
</dbReference>
<dbReference type="InterPro" id="IPR006600">
    <property type="entry name" value="HTH_CenpB_DNA-bd_dom"/>
</dbReference>
<dbReference type="SUPFAM" id="SSF46689">
    <property type="entry name" value="Homeodomain-like"/>
    <property type="match status" value="1"/>
</dbReference>
<feature type="region of interest" description="Disordered" evidence="3">
    <location>
        <begin position="1"/>
        <end position="23"/>
    </location>
</feature>
<dbReference type="Gene3D" id="1.10.10.60">
    <property type="entry name" value="Homeodomain-like"/>
    <property type="match status" value="1"/>
</dbReference>
<proteinExistence type="predicted"/>
<evidence type="ECO:0000313" key="5">
    <source>
        <dbReference type="Proteomes" id="UP000887561"/>
    </source>
</evidence>
<evidence type="ECO:0000256" key="1">
    <source>
        <dbReference type="ARBA" id="ARBA00004123"/>
    </source>
</evidence>
<evidence type="ECO:0000313" key="6">
    <source>
        <dbReference type="WBParaSite" id="scaffold10004_cov189.g14445"/>
    </source>
</evidence>
<name>A0A915LBZ2_MELJA</name>
<dbReference type="SMART" id="SM00674">
    <property type="entry name" value="CENPB"/>
    <property type="match status" value="1"/>
</dbReference>
<dbReference type="GO" id="GO:0003677">
    <property type="term" value="F:DNA binding"/>
    <property type="evidence" value="ECO:0007669"/>
    <property type="project" value="UniProtKB-KW"/>
</dbReference>
<dbReference type="Pfam" id="PF03184">
    <property type="entry name" value="DDE_1"/>
    <property type="match status" value="1"/>
</dbReference>
<evidence type="ECO:0000256" key="2">
    <source>
        <dbReference type="ARBA" id="ARBA00023125"/>
    </source>
</evidence>
<comment type="subcellular location">
    <subcellularLocation>
        <location evidence="1">Nucleus</location>
    </subcellularLocation>
</comment>
<dbReference type="Proteomes" id="UP000887561">
    <property type="component" value="Unplaced"/>
</dbReference>
<reference evidence="6" key="1">
    <citation type="submission" date="2022-11" db="UniProtKB">
        <authorList>
            <consortium name="WormBaseParasite"/>
        </authorList>
    </citation>
    <scope>IDENTIFICATION</scope>
</reference>
<dbReference type="InterPro" id="IPR004875">
    <property type="entry name" value="DDE_SF_endonuclease_dom"/>
</dbReference>
<evidence type="ECO:0000256" key="3">
    <source>
        <dbReference type="SAM" id="MobiDB-lite"/>
    </source>
</evidence>
<accession>A0A915LBZ2</accession>
<dbReference type="InterPro" id="IPR009057">
    <property type="entry name" value="Homeodomain-like_sf"/>
</dbReference>
<dbReference type="Pfam" id="PF03221">
    <property type="entry name" value="HTH_Tnp_Tc5"/>
    <property type="match status" value="1"/>
</dbReference>